<evidence type="ECO:0000256" key="2">
    <source>
        <dbReference type="ARBA" id="ARBA00022552"/>
    </source>
</evidence>
<comment type="caution">
    <text evidence="10">The sequence shown here is derived from an EMBL/GenBank/DDBJ whole genome shotgun (WGS) entry which is preliminary data.</text>
</comment>
<keyword evidence="1 6" id="KW-0963">Cytoplasm</keyword>
<evidence type="ECO:0000313" key="11">
    <source>
        <dbReference type="Proteomes" id="UP001375743"/>
    </source>
</evidence>
<feature type="domain" description="RsmI HTH" evidence="9">
    <location>
        <begin position="269"/>
        <end position="312"/>
    </location>
</feature>
<dbReference type="CDD" id="cd11648">
    <property type="entry name" value="RsmI"/>
    <property type="match status" value="1"/>
</dbReference>
<keyword evidence="4 6" id="KW-0808">Transferase</keyword>
<dbReference type="Pfam" id="PF23016">
    <property type="entry name" value="RsmI_C"/>
    <property type="match status" value="1"/>
</dbReference>
<gene>
    <name evidence="6 10" type="primary">rsmI</name>
    <name evidence="10" type="ORF">U1T56_03360</name>
</gene>
<sequence>MRRERTRHLTGSAGRGSPQPAAAPEGGAATEGAGRESQLAPGLYLVATPIGNLGDITRRAETVLTLADLVVCEDRRVTSRLLRHLGLSRPLGLYHEHNAEAARPELLARLEAGGSVALVSDAGTPAVSDPGYKLVREAVRRGIRVHPIPGPSAALAALVASGLPTDRFLFQGFLPPRSSARRRVLEELATVRATLLLFEAPHRLAETLADAAAVLGDRPAVIARELTKLHEELRPGTLGSLAAAYATAGTPKGEIVIVVAPPEAPAVVEDDAAVDRLLAAALRTKRPRLAAGEVAAATGRSANELYKRALALSARERS</sequence>
<dbReference type="PANTHER" id="PTHR46111:SF1">
    <property type="entry name" value="RIBOSOMAL RNA SMALL SUBUNIT METHYLTRANSFERASE I"/>
    <property type="match status" value="1"/>
</dbReference>
<dbReference type="Proteomes" id="UP001375743">
    <property type="component" value="Unassembled WGS sequence"/>
</dbReference>
<feature type="compositionally biased region" description="Low complexity" evidence="7">
    <location>
        <begin position="20"/>
        <end position="32"/>
    </location>
</feature>
<dbReference type="RefSeq" id="WP_418158025.1">
    <property type="nucleotide sequence ID" value="NZ_JBBLZC010000002.1"/>
</dbReference>
<comment type="function">
    <text evidence="6">Catalyzes the 2'-O-methylation of the ribose of cytidine 1402 (C1402) in 16S rRNA.</text>
</comment>
<accession>A0ABU8XLV5</accession>
<feature type="region of interest" description="Disordered" evidence="7">
    <location>
        <begin position="1"/>
        <end position="34"/>
    </location>
</feature>
<dbReference type="SUPFAM" id="SSF53790">
    <property type="entry name" value="Tetrapyrrole methylase"/>
    <property type="match status" value="1"/>
</dbReference>
<evidence type="ECO:0000259" key="8">
    <source>
        <dbReference type="Pfam" id="PF00590"/>
    </source>
</evidence>
<dbReference type="GO" id="GO:0032259">
    <property type="term" value="P:methylation"/>
    <property type="evidence" value="ECO:0007669"/>
    <property type="project" value="UniProtKB-KW"/>
</dbReference>
<dbReference type="HAMAP" id="MF_01877">
    <property type="entry name" value="16SrRNA_methyltr_I"/>
    <property type="match status" value="1"/>
</dbReference>
<dbReference type="InterPro" id="IPR035996">
    <property type="entry name" value="4pyrrol_Methylase_sf"/>
</dbReference>
<dbReference type="Pfam" id="PF00590">
    <property type="entry name" value="TP_methylase"/>
    <property type="match status" value="1"/>
</dbReference>
<dbReference type="InterPro" id="IPR000878">
    <property type="entry name" value="4pyrrol_Mease"/>
</dbReference>
<keyword evidence="2 6" id="KW-0698">rRNA processing</keyword>
<dbReference type="PIRSF" id="PIRSF005917">
    <property type="entry name" value="MTase_YraL"/>
    <property type="match status" value="1"/>
</dbReference>
<dbReference type="EC" id="2.1.1.198" evidence="6"/>
<dbReference type="Gene3D" id="3.40.1010.10">
    <property type="entry name" value="Cobalt-precorrin-4 Transmethylase, Domain 1"/>
    <property type="match status" value="1"/>
</dbReference>
<keyword evidence="5 6" id="KW-0949">S-adenosyl-L-methionine</keyword>
<dbReference type="Gene3D" id="3.30.950.10">
    <property type="entry name" value="Methyltransferase, Cobalt-precorrin-4 Transmethylase, Domain 2"/>
    <property type="match status" value="1"/>
</dbReference>
<dbReference type="InterPro" id="IPR014777">
    <property type="entry name" value="4pyrrole_Mease_sub1"/>
</dbReference>
<evidence type="ECO:0000256" key="1">
    <source>
        <dbReference type="ARBA" id="ARBA00022490"/>
    </source>
</evidence>
<proteinExistence type="inferred from homology"/>
<organism evidence="10 11">
    <name type="scientific">Benzoatithermus flavus</name>
    <dbReference type="NCBI Taxonomy" id="3108223"/>
    <lineage>
        <taxon>Bacteria</taxon>
        <taxon>Pseudomonadati</taxon>
        <taxon>Pseudomonadota</taxon>
        <taxon>Alphaproteobacteria</taxon>
        <taxon>Geminicoccales</taxon>
        <taxon>Geminicoccaceae</taxon>
        <taxon>Benzoatithermus</taxon>
    </lineage>
</organism>
<dbReference type="InterPro" id="IPR014776">
    <property type="entry name" value="4pyrrole_Mease_sub2"/>
</dbReference>
<evidence type="ECO:0000256" key="4">
    <source>
        <dbReference type="ARBA" id="ARBA00022679"/>
    </source>
</evidence>
<evidence type="ECO:0000313" key="10">
    <source>
        <dbReference type="EMBL" id="MEK0082177.1"/>
    </source>
</evidence>
<comment type="similarity">
    <text evidence="6">Belongs to the methyltransferase superfamily. RsmI family.</text>
</comment>
<dbReference type="EMBL" id="JBBLZC010000002">
    <property type="protein sequence ID" value="MEK0082177.1"/>
    <property type="molecule type" value="Genomic_DNA"/>
</dbReference>
<evidence type="ECO:0000256" key="6">
    <source>
        <dbReference type="HAMAP-Rule" id="MF_01877"/>
    </source>
</evidence>
<name>A0ABU8XLV5_9PROT</name>
<evidence type="ECO:0000256" key="3">
    <source>
        <dbReference type="ARBA" id="ARBA00022603"/>
    </source>
</evidence>
<keyword evidence="11" id="KW-1185">Reference proteome</keyword>
<dbReference type="InterPro" id="IPR008189">
    <property type="entry name" value="rRNA_ssu_MeTfrase_I"/>
</dbReference>
<dbReference type="NCBIfam" id="TIGR00096">
    <property type="entry name" value="16S rRNA (cytidine(1402)-2'-O)-methyltransferase"/>
    <property type="match status" value="1"/>
</dbReference>
<reference evidence="10 11" key="1">
    <citation type="submission" date="2024-01" db="EMBL/GenBank/DDBJ databases">
        <title>Multi-omics insights into the function and evolution of sodium benzoate biodegradation pathways in Benzoatithermus flavus gen. nov., sp. nov. from hot spring.</title>
        <authorList>
            <person name="Hu C.-J."/>
            <person name="Li W.-J."/>
        </authorList>
    </citation>
    <scope>NUCLEOTIDE SEQUENCE [LARGE SCALE GENOMIC DNA]</scope>
    <source>
        <strain evidence="10 11">SYSU G07066</strain>
    </source>
</reference>
<feature type="domain" description="Tetrapyrrole methylase" evidence="8">
    <location>
        <begin position="43"/>
        <end position="241"/>
    </location>
</feature>
<comment type="catalytic activity">
    <reaction evidence="6">
        <text>cytidine(1402) in 16S rRNA + S-adenosyl-L-methionine = 2'-O-methylcytidine(1402) in 16S rRNA + S-adenosyl-L-homocysteine + H(+)</text>
        <dbReference type="Rhea" id="RHEA:42924"/>
        <dbReference type="Rhea" id="RHEA-COMP:10285"/>
        <dbReference type="Rhea" id="RHEA-COMP:10286"/>
        <dbReference type="ChEBI" id="CHEBI:15378"/>
        <dbReference type="ChEBI" id="CHEBI:57856"/>
        <dbReference type="ChEBI" id="CHEBI:59789"/>
        <dbReference type="ChEBI" id="CHEBI:74495"/>
        <dbReference type="ChEBI" id="CHEBI:82748"/>
        <dbReference type="EC" id="2.1.1.198"/>
    </reaction>
</comment>
<protein>
    <recommendedName>
        <fullName evidence="6">Ribosomal RNA small subunit methyltransferase I</fullName>
        <ecNumber evidence="6">2.1.1.198</ecNumber>
    </recommendedName>
    <alternativeName>
        <fullName evidence="6">16S rRNA 2'-O-ribose C1402 methyltransferase</fullName>
    </alternativeName>
    <alternativeName>
        <fullName evidence="6">rRNA (cytidine-2'-O-)-methyltransferase RsmI</fullName>
    </alternativeName>
</protein>
<dbReference type="PANTHER" id="PTHR46111">
    <property type="entry name" value="RIBOSOMAL RNA SMALL SUBUNIT METHYLTRANSFERASE I"/>
    <property type="match status" value="1"/>
</dbReference>
<dbReference type="InterPro" id="IPR018063">
    <property type="entry name" value="SAM_MeTrfase_RsmI_CS"/>
</dbReference>
<evidence type="ECO:0000256" key="5">
    <source>
        <dbReference type="ARBA" id="ARBA00022691"/>
    </source>
</evidence>
<evidence type="ECO:0000256" key="7">
    <source>
        <dbReference type="SAM" id="MobiDB-lite"/>
    </source>
</evidence>
<dbReference type="InterPro" id="IPR053910">
    <property type="entry name" value="RsmI_HTH"/>
</dbReference>
<comment type="subcellular location">
    <subcellularLocation>
        <location evidence="6">Cytoplasm</location>
    </subcellularLocation>
</comment>
<evidence type="ECO:0000259" key="9">
    <source>
        <dbReference type="Pfam" id="PF23016"/>
    </source>
</evidence>
<dbReference type="GO" id="GO:0008168">
    <property type="term" value="F:methyltransferase activity"/>
    <property type="evidence" value="ECO:0007669"/>
    <property type="project" value="UniProtKB-KW"/>
</dbReference>
<keyword evidence="3 6" id="KW-0489">Methyltransferase</keyword>
<dbReference type="PROSITE" id="PS01296">
    <property type="entry name" value="RSMI"/>
    <property type="match status" value="1"/>
</dbReference>